<keyword evidence="3" id="KW-1185">Reference proteome</keyword>
<feature type="compositionally biased region" description="Basic and acidic residues" evidence="1">
    <location>
        <begin position="100"/>
        <end position="109"/>
    </location>
</feature>
<evidence type="ECO:0000313" key="3">
    <source>
        <dbReference type="Proteomes" id="UP000000600"/>
    </source>
</evidence>
<dbReference type="Proteomes" id="UP000000600">
    <property type="component" value="Unassembled WGS sequence"/>
</dbReference>
<gene>
    <name evidence="2" type="ORF">GSPATT00026460001</name>
</gene>
<dbReference type="KEGG" id="ptm:GSPATT00026460001"/>
<dbReference type="EMBL" id="CT868676">
    <property type="protein sequence ID" value="CAK94137.1"/>
    <property type="molecule type" value="Genomic_DNA"/>
</dbReference>
<feature type="region of interest" description="Disordered" evidence="1">
    <location>
        <begin position="1"/>
        <end position="49"/>
    </location>
</feature>
<feature type="compositionally biased region" description="Low complexity" evidence="1">
    <location>
        <begin position="36"/>
        <end position="46"/>
    </location>
</feature>
<evidence type="ECO:0000313" key="2">
    <source>
        <dbReference type="EMBL" id="CAK94137.1"/>
    </source>
</evidence>
<dbReference type="GeneID" id="5047295"/>
<accession>A0EFP6</accession>
<dbReference type="OrthoDB" id="10400528at2759"/>
<proteinExistence type="predicted"/>
<reference evidence="2 3" key="1">
    <citation type="journal article" date="2006" name="Nature">
        <title>Global trends of whole-genome duplications revealed by the ciliate Paramecium tetraurelia.</title>
        <authorList>
            <consortium name="Genoscope"/>
            <person name="Aury J.-M."/>
            <person name="Jaillon O."/>
            <person name="Duret L."/>
            <person name="Noel B."/>
            <person name="Jubin C."/>
            <person name="Porcel B.M."/>
            <person name="Segurens B."/>
            <person name="Daubin V."/>
            <person name="Anthouard V."/>
            <person name="Aiach N."/>
            <person name="Arnaiz O."/>
            <person name="Billaut A."/>
            <person name="Beisson J."/>
            <person name="Blanc I."/>
            <person name="Bouhouche K."/>
            <person name="Camara F."/>
            <person name="Duharcourt S."/>
            <person name="Guigo R."/>
            <person name="Gogendeau D."/>
            <person name="Katinka M."/>
            <person name="Keller A.-M."/>
            <person name="Kissmehl R."/>
            <person name="Klotz C."/>
            <person name="Koll F."/>
            <person name="Le Moue A."/>
            <person name="Lepere C."/>
            <person name="Malinsky S."/>
            <person name="Nowacki M."/>
            <person name="Nowak J.K."/>
            <person name="Plattner H."/>
            <person name="Poulain J."/>
            <person name="Ruiz F."/>
            <person name="Serrano V."/>
            <person name="Zagulski M."/>
            <person name="Dessen P."/>
            <person name="Betermier M."/>
            <person name="Weissenbach J."/>
            <person name="Scarpelli C."/>
            <person name="Schachter V."/>
            <person name="Sperling L."/>
            <person name="Meyer E."/>
            <person name="Cohen J."/>
            <person name="Wincker P."/>
        </authorList>
    </citation>
    <scope>NUCLEOTIDE SEQUENCE [LARGE SCALE GENOMIC DNA]</scope>
    <source>
        <strain evidence="2 3">Stock d4-2</strain>
    </source>
</reference>
<dbReference type="HOGENOM" id="CLU_878434_0_0_1"/>
<dbReference type="RefSeq" id="XP_001461510.1">
    <property type="nucleotide sequence ID" value="XM_001461473.1"/>
</dbReference>
<protein>
    <submittedName>
        <fullName evidence="2">Uncharacterized protein</fullName>
    </submittedName>
</protein>
<feature type="compositionally biased region" description="Polar residues" evidence="1">
    <location>
        <begin position="132"/>
        <end position="141"/>
    </location>
</feature>
<dbReference type="AlphaFoldDB" id="A0EFP6"/>
<feature type="region of interest" description="Disordered" evidence="1">
    <location>
        <begin position="75"/>
        <end position="185"/>
    </location>
</feature>
<feature type="region of interest" description="Disordered" evidence="1">
    <location>
        <begin position="197"/>
        <end position="293"/>
    </location>
</feature>
<organism evidence="2 3">
    <name type="scientific">Paramecium tetraurelia</name>
    <dbReference type="NCBI Taxonomy" id="5888"/>
    <lineage>
        <taxon>Eukaryota</taxon>
        <taxon>Sar</taxon>
        <taxon>Alveolata</taxon>
        <taxon>Ciliophora</taxon>
        <taxon>Intramacronucleata</taxon>
        <taxon>Oligohymenophorea</taxon>
        <taxon>Peniculida</taxon>
        <taxon>Parameciidae</taxon>
        <taxon>Paramecium</taxon>
    </lineage>
</organism>
<dbReference type="OMA" id="KRYDPNC"/>
<feature type="compositionally biased region" description="Basic and acidic residues" evidence="1">
    <location>
        <begin position="269"/>
        <end position="288"/>
    </location>
</feature>
<sequence>MTTPLKQKFNIEDGSESEQEETQKKSSENQPLFQTSLFSSLPSNSKSLKKKPLAKLTLQDFLTNYDQNFDDVFGEKELPQTQDQVAKKKKKKTAKKKKHQSDSESEYKSLPKVSKKKQNADSEQSNEKQMEPSLTKQSTSKNQKKHRLTKIDSSKLTSEEKSNEVKRYDPNCVDLPENTKADKKNFKLRKFLFSFGLEQQNPDDDQEQEEEKEEQVEEQKESVNSKNTKKKSNQISENKDNQIEQLDIDKIENNNKKRKQPKKTMTNSRENEKQKQQQREQKQPEIDPKTMLNLDTLKLNVYIPECNPKDNDNDINQ</sequence>
<feature type="compositionally biased region" description="Basic and acidic residues" evidence="1">
    <location>
        <begin position="149"/>
        <end position="169"/>
    </location>
</feature>
<evidence type="ECO:0000256" key="1">
    <source>
        <dbReference type="SAM" id="MobiDB-lite"/>
    </source>
</evidence>
<feature type="compositionally biased region" description="Acidic residues" evidence="1">
    <location>
        <begin position="201"/>
        <end position="216"/>
    </location>
</feature>
<name>A0EFP6_PARTE</name>
<feature type="compositionally biased region" description="Basic residues" evidence="1">
    <location>
        <begin position="87"/>
        <end position="99"/>
    </location>
</feature>
<feature type="compositionally biased region" description="Basic and acidic residues" evidence="1">
    <location>
        <begin position="237"/>
        <end position="255"/>
    </location>
</feature>
<dbReference type="InParanoid" id="A0EFP6"/>